<organism evidence="1 2">
    <name type="scientific">Archangium violaceum Cb vi76</name>
    <dbReference type="NCBI Taxonomy" id="1406225"/>
    <lineage>
        <taxon>Bacteria</taxon>
        <taxon>Pseudomonadati</taxon>
        <taxon>Myxococcota</taxon>
        <taxon>Myxococcia</taxon>
        <taxon>Myxococcales</taxon>
        <taxon>Cystobacterineae</taxon>
        <taxon>Archangiaceae</taxon>
        <taxon>Archangium</taxon>
    </lineage>
</organism>
<protein>
    <recommendedName>
        <fullName evidence="3">Immunity protein 26</fullName>
    </recommendedName>
</protein>
<dbReference type="EMBL" id="JPMI01000213">
    <property type="protein sequence ID" value="KFA90436.1"/>
    <property type="molecule type" value="Genomic_DNA"/>
</dbReference>
<sequence>MKKVRIHRPGTFLRIPLADGTFGYGRALSQVFDAFYAYRTESPDSDLDRIASKPVLFKIAVRHLEPGSWEVIGRRKLEEPLIQPIVQFRQDVGNFRRCEIFDTVGNSRSAEPHECVGLEAMAVWEQHAVERRLLDAFMGRPNDTVAHLKVRLQ</sequence>
<dbReference type="AlphaFoldDB" id="A0A084SPQ1"/>
<dbReference type="RefSeq" id="WP_043402477.1">
    <property type="nucleotide sequence ID" value="NZ_JPMI01000213.1"/>
</dbReference>
<accession>A0A084SPQ1</accession>
<evidence type="ECO:0008006" key="3">
    <source>
        <dbReference type="Google" id="ProtNLM"/>
    </source>
</evidence>
<dbReference type="InterPro" id="IPR029278">
    <property type="entry name" value="Imm26"/>
</dbReference>
<reference evidence="1 2" key="1">
    <citation type="submission" date="2014-07" db="EMBL/GenBank/DDBJ databases">
        <title>Draft Genome Sequence of Gephyronic Acid Producer, Cystobacter violaceus Strain Cb vi76.</title>
        <authorList>
            <person name="Stevens D.C."/>
            <person name="Young J."/>
            <person name="Carmichael R."/>
            <person name="Tan J."/>
            <person name="Taylor R.E."/>
        </authorList>
    </citation>
    <scope>NUCLEOTIDE SEQUENCE [LARGE SCALE GENOMIC DNA]</scope>
    <source>
        <strain evidence="1 2">Cb vi76</strain>
    </source>
</reference>
<gene>
    <name evidence="1" type="ORF">Q664_28775</name>
</gene>
<dbReference type="Pfam" id="PF15428">
    <property type="entry name" value="Imm26"/>
    <property type="match status" value="1"/>
</dbReference>
<proteinExistence type="predicted"/>
<dbReference type="Proteomes" id="UP000028547">
    <property type="component" value="Unassembled WGS sequence"/>
</dbReference>
<comment type="caution">
    <text evidence="1">The sequence shown here is derived from an EMBL/GenBank/DDBJ whole genome shotgun (WGS) entry which is preliminary data.</text>
</comment>
<evidence type="ECO:0000313" key="2">
    <source>
        <dbReference type="Proteomes" id="UP000028547"/>
    </source>
</evidence>
<evidence type="ECO:0000313" key="1">
    <source>
        <dbReference type="EMBL" id="KFA90436.1"/>
    </source>
</evidence>
<name>A0A084SPQ1_9BACT</name>